<accession>A0AAV4J052</accession>
<feature type="region of interest" description="Disordered" evidence="1">
    <location>
        <begin position="113"/>
        <end position="187"/>
    </location>
</feature>
<evidence type="ECO:0000313" key="3">
    <source>
        <dbReference type="Proteomes" id="UP000762676"/>
    </source>
</evidence>
<feature type="compositionally biased region" description="Low complexity" evidence="1">
    <location>
        <begin position="161"/>
        <end position="176"/>
    </location>
</feature>
<dbReference type="AlphaFoldDB" id="A0AAV4J052"/>
<dbReference type="GO" id="GO:0031932">
    <property type="term" value="C:TORC2 complex"/>
    <property type="evidence" value="ECO:0007669"/>
    <property type="project" value="InterPro"/>
</dbReference>
<reference evidence="2 3" key="1">
    <citation type="journal article" date="2021" name="Elife">
        <title>Chloroplast acquisition without the gene transfer in kleptoplastic sea slugs, Plakobranchus ocellatus.</title>
        <authorList>
            <person name="Maeda T."/>
            <person name="Takahashi S."/>
            <person name="Yoshida T."/>
            <person name="Shimamura S."/>
            <person name="Takaki Y."/>
            <person name="Nagai Y."/>
            <person name="Toyoda A."/>
            <person name="Suzuki Y."/>
            <person name="Arimoto A."/>
            <person name="Ishii H."/>
            <person name="Satoh N."/>
            <person name="Nishiyama T."/>
            <person name="Hasebe M."/>
            <person name="Maruyama T."/>
            <person name="Minagawa J."/>
            <person name="Obokata J."/>
            <person name="Shigenobu S."/>
        </authorList>
    </citation>
    <scope>NUCLEOTIDE SEQUENCE [LARGE SCALE GENOMIC DNA]</scope>
</reference>
<proteinExistence type="predicted"/>
<dbReference type="GO" id="GO:0038203">
    <property type="term" value="P:TORC2 signaling"/>
    <property type="evidence" value="ECO:0007669"/>
    <property type="project" value="TreeGrafter"/>
</dbReference>
<dbReference type="PANTHER" id="PTHR13298:SF11">
    <property type="entry name" value="RAPAMYCIN-INSENSITIVE COMPANION OF MTOR"/>
    <property type="match status" value="1"/>
</dbReference>
<protein>
    <submittedName>
        <fullName evidence="2">Rapamycin-insensitive companion of mTOR</fullName>
    </submittedName>
</protein>
<dbReference type="InterPro" id="IPR028268">
    <property type="entry name" value="Pianissimo_fam"/>
</dbReference>
<feature type="compositionally biased region" description="Polar residues" evidence="1">
    <location>
        <begin position="125"/>
        <end position="143"/>
    </location>
</feature>
<dbReference type="GO" id="GO:0051897">
    <property type="term" value="P:positive regulation of phosphatidylinositol 3-kinase/protein kinase B signal transduction"/>
    <property type="evidence" value="ECO:0007669"/>
    <property type="project" value="TreeGrafter"/>
</dbReference>
<evidence type="ECO:0000313" key="2">
    <source>
        <dbReference type="EMBL" id="GFS15780.1"/>
    </source>
</evidence>
<feature type="compositionally biased region" description="Polar residues" evidence="1">
    <location>
        <begin position="60"/>
        <end position="73"/>
    </location>
</feature>
<feature type="compositionally biased region" description="Basic and acidic residues" evidence="1">
    <location>
        <begin position="177"/>
        <end position="187"/>
    </location>
</feature>
<name>A0AAV4J052_9GAST</name>
<dbReference type="GO" id="GO:0043539">
    <property type="term" value="F:protein serine/threonine kinase activator activity"/>
    <property type="evidence" value="ECO:0007669"/>
    <property type="project" value="TreeGrafter"/>
</dbReference>
<dbReference type="Proteomes" id="UP000762676">
    <property type="component" value="Unassembled WGS sequence"/>
</dbReference>
<keyword evidence="3" id="KW-1185">Reference proteome</keyword>
<dbReference type="PANTHER" id="PTHR13298">
    <property type="entry name" value="CYTOSOLIC REGULATOR PIANISSIMO"/>
    <property type="match status" value="1"/>
</dbReference>
<comment type="caution">
    <text evidence="2">The sequence shown here is derived from an EMBL/GenBank/DDBJ whole genome shotgun (WGS) entry which is preliminary data.</text>
</comment>
<organism evidence="2 3">
    <name type="scientific">Elysia marginata</name>
    <dbReference type="NCBI Taxonomy" id="1093978"/>
    <lineage>
        <taxon>Eukaryota</taxon>
        <taxon>Metazoa</taxon>
        <taxon>Spiralia</taxon>
        <taxon>Lophotrochozoa</taxon>
        <taxon>Mollusca</taxon>
        <taxon>Gastropoda</taxon>
        <taxon>Heterobranchia</taxon>
        <taxon>Euthyneura</taxon>
        <taxon>Panpulmonata</taxon>
        <taxon>Sacoglossa</taxon>
        <taxon>Placobranchoidea</taxon>
        <taxon>Plakobranchidae</taxon>
        <taxon>Elysia</taxon>
    </lineage>
</organism>
<evidence type="ECO:0000256" key="1">
    <source>
        <dbReference type="SAM" id="MobiDB-lite"/>
    </source>
</evidence>
<feature type="region of interest" description="Disordered" evidence="1">
    <location>
        <begin position="56"/>
        <end position="82"/>
    </location>
</feature>
<dbReference type="EMBL" id="BMAT01006595">
    <property type="protein sequence ID" value="GFS15780.1"/>
    <property type="molecule type" value="Genomic_DNA"/>
</dbReference>
<gene>
    <name evidence="2" type="ORF">ElyMa_003196300</name>
</gene>
<sequence>MRRNVSNISLQDQDAPSSPLSTLNRAAFKPLSPSNRFVGITLPVDIRMIFEVLEGEDQRSSSVPVGSLTNQSAIPKPEGVSLSSHVPPLKLDTSFTHNTEICLLCTGFRQRNMPSTGEKNETEGKQGQTNSETSEDTSGQSAAPSEEASRLRGGSVAETVNNTPGSNTSSSGSQDTGPKKLTEDSESGRELIRMEVMRLIVNLGSSVGLKASETGLLNLKQRFPKCFRDICFYSEVCHLLSTYSYRLLARRFIHELFDDVNIEQLLACPCQYLDIDTFQHMEPIQQDSLDEFHDFSFS</sequence>
<feature type="region of interest" description="Disordered" evidence="1">
    <location>
        <begin position="1"/>
        <end position="21"/>
    </location>
</feature>